<name>A0AAD6DG03_9EURO</name>
<dbReference type="InterPro" id="IPR016181">
    <property type="entry name" value="Acyl_CoA_acyltransferase"/>
</dbReference>
<dbReference type="PANTHER" id="PTHR42791">
    <property type="entry name" value="GNAT FAMILY ACETYLTRANSFERASE"/>
    <property type="match status" value="1"/>
</dbReference>
<gene>
    <name evidence="1" type="ORF">N7450_008239</name>
</gene>
<keyword evidence="2" id="KW-1185">Reference proteome</keyword>
<protein>
    <recommendedName>
        <fullName evidence="3">N-acetyltransferase domain-containing protein</fullName>
    </recommendedName>
</protein>
<evidence type="ECO:0008006" key="3">
    <source>
        <dbReference type="Google" id="ProtNLM"/>
    </source>
</evidence>
<dbReference type="SUPFAM" id="SSF55729">
    <property type="entry name" value="Acyl-CoA N-acyltransferases (Nat)"/>
    <property type="match status" value="1"/>
</dbReference>
<comment type="caution">
    <text evidence="1">The sequence shown here is derived from an EMBL/GenBank/DDBJ whole genome shotgun (WGS) entry which is preliminary data.</text>
</comment>
<dbReference type="InterPro" id="IPR052523">
    <property type="entry name" value="Trichothecene_AcTrans"/>
</dbReference>
<dbReference type="EMBL" id="JAQJAC010000007">
    <property type="protein sequence ID" value="KAJ5579372.1"/>
    <property type="molecule type" value="Genomic_DNA"/>
</dbReference>
<evidence type="ECO:0000313" key="2">
    <source>
        <dbReference type="Proteomes" id="UP001216150"/>
    </source>
</evidence>
<sequence>MDSSTRTLEPLYEADIPTAVSLLFAMIHYTEERKLFADIPGVRQWWHDTIRTDLLQDRNQTYLKVMEKGNMIAFAKWDFSKPDEIVARFLPWPPEINSEACEQLMTHIHIWERKRVMGSRRHYYLDMLAIHPAYQGIEASSTLPRWACRQADCDSSDV</sequence>
<dbReference type="AlphaFoldDB" id="A0AAD6DG03"/>
<evidence type="ECO:0000313" key="1">
    <source>
        <dbReference type="EMBL" id="KAJ5579372.1"/>
    </source>
</evidence>
<accession>A0AAD6DG03</accession>
<proteinExistence type="predicted"/>
<reference evidence="1 2" key="1">
    <citation type="journal article" date="2023" name="IMA Fungus">
        <title>Comparative genomic study of the Penicillium genus elucidates a diverse pangenome and 15 lateral gene transfer events.</title>
        <authorList>
            <person name="Petersen C."/>
            <person name="Sorensen T."/>
            <person name="Nielsen M.R."/>
            <person name="Sondergaard T.E."/>
            <person name="Sorensen J.L."/>
            <person name="Fitzpatrick D.A."/>
            <person name="Frisvad J.C."/>
            <person name="Nielsen K.L."/>
        </authorList>
    </citation>
    <scope>NUCLEOTIDE SEQUENCE [LARGE SCALE GENOMIC DNA]</scope>
    <source>
        <strain evidence="1 2">IBT 29057</strain>
    </source>
</reference>
<dbReference type="Proteomes" id="UP001216150">
    <property type="component" value="Unassembled WGS sequence"/>
</dbReference>
<dbReference type="PANTHER" id="PTHR42791:SF1">
    <property type="entry name" value="N-ACETYLTRANSFERASE DOMAIN-CONTAINING PROTEIN"/>
    <property type="match status" value="1"/>
</dbReference>
<dbReference type="Gene3D" id="3.40.630.30">
    <property type="match status" value="1"/>
</dbReference>
<organism evidence="1 2">
    <name type="scientific">Penicillium hetheringtonii</name>
    <dbReference type="NCBI Taxonomy" id="911720"/>
    <lineage>
        <taxon>Eukaryota</taxon>
        <taxon>Fungi</taxon>
        <taxon>Dikarya</taxon>
        <taxon>Ascomycota</taxon>
        <taxon>Pezizomycotina</taxon>
        <taxon>Eurotiomycetes</taxon>
        <taxon>Eurotiomycetidae</taxon>
        <taxon>Eurotiales</taxon>
        <taxon>Aspergillaceae</taxon>
        <taxon>Penicillium</taxon>
    </lineage>
</organism>